<protein>
    <recommendedName>
        <fullName evidence="2">HNH nuclease domain-containing protein</fullName>
    </recommendedName>
</protein>
<proteinExistence type="predicted"/>
<dbReference type="InterPro" id="IPR003615">
    <property type="entry name" value="HNH_nuc"/>
</dbReference>
<dbReference type="EMBL" id="FRDM01000006">
    <property type="protein sequence ID" value="SHN69330.1"/>
    <property type="molecule type" value="Genomic_DNA"/>
</dbReference>
<dbReference type="AlphaFoldDB" id="A0A1M7TF52"/>
<dbReference type="OrthoDB" id="5244772at2"/>
<dbReference type="InterPro" id="IPR003870">
    <property type="entry name" value="DUF222"/>
</dbReference>
<organism evidence="3 4">
    <name type="scientific">Geodermatophilus obscurus</name>
    <dbReference type="NCBI Taxonomy" id="1861"/>
    <lineage>
        <taxon>Bacteria</taxon>
        <taxon>Bacillati</taxon>
        <taxon>Actinomycetota</taxon>
        <taxon>Actinomycetes</taxon>
        <taxon>Geodermatophilales</taxon>
        <taxon>Geodermatophilaceae</taxon>
        <taxon>Geodermatophilus</taxon>
    </lineage>
</organism>
<feature type="domain" description="HNH nuclease" evidence="2">
    <location>
        <begin position="384"/>
        <end position="436"/>
    </location>
</feature>
<name>A0A1M7TF52_9ACTN</name>
<dbReference type="CDD" id="cd00085">
    <property type="entry name" value="HNHc"/>
    <property type="match status" value="1"/>
</dbReference>
<feature type="region of interest" description="Disordered" evidence="1">
    <location>
        <begin position="66"/>
        <end position="86"/>
    </location>
</feature>
<dbReference type="Proteomes" id="UP000184428">
    <property type="component" value="Unassembled WGS sequence"/>
</dbReference>
<reference evidence="3 4" key="1">
    <citation type="submission" date="2016-12" db="EMBL/GenBank/DDBJ databases">
        <authorList>
            <person name="Song W.-J."/>
            <person name="Kurnit D.M."/>
        </authorList>
    </citation>
    <scope>NUCLEOTIDE SEQUENCE [LARGE SCALE GENOMIC DNA]</scope>
    <source>
        <strain evidence="3 4">DSM 43162</strain>
    </source>
</reference>
<dbReference type="SMART" id="SM00507">
    <property type="entry name" value="HNHc"/>
    <property type="match status" value="1"/>
</dbReference>
<feature type="compositionally biased region" description="Low complexity" evidence="1">
    <location>
        <begin position="478"/>
        <end position="488"/>
    </location>
</feature>
<evidence type="ECO:0000256" key="1">
    <source>
        <dbReference type="SAM" id="MobiDB-lite"/>
    </source>
</evidence>
<feature type="region of interest" description="Disordered" evidence="1">
    <location>
        <begin position="457"/>
        <end position="496"/>
    </location>
</feature>
<dbReference type="Pfam" id="PF02720">
    <property type="entry name" value="DUF222"/>
    <property type="match status" value="1"/>
</dbReference>
<evidence type="ECO:0000259" key="2">
    <source>
        <dbReference type="SMART" id="SM00507"/>
    </source>
</evidence>
<dbReference type="Gene3D" id="1.10.30.50">
    <property type="match status" value="1"/>
</dbReference>
<accession>A0A1M7TF52</accession>
<gene>
    <name evidence="3" type="ORF">SAMN05660350_01655</name>
</gene>
<dbReference type="RefSeq" id="WP_072916209.1">
    <property type="nucleotide sequence ID" value="NZ_FRDM01000006.1"/>
</dbReference>
<evidence type="ECO:0000313" key="4">
    <source>
        <dbReference type="Proteomes" id="UP000184428"/>
    </source>
</evidence>
<evidence type="ECO:0000313" key="3">
    <source>
        <dbReference type="EMBL" id="SHN69330.1"/>
    </source>
</evidence>
<sequence length="496" mass="52690">MTSAGALRSPLEAELVGRLLDRPPTTARLPVGLLTREGKAAELRRLQARKAMDAAYEAELVLGLAEDTPDTLDPPPGHPGAKKGSWAPDAELPGVSAFFTSELATVLNCGRGTAAHLAHRAWTYRESLPATWAALAAGGLDEARAKVLAEVLQHTCPAVARAIEARLLPAATHLSTGRLRVRALALLLECDADAVDKRRKDARRQADVRSYPSHREGMSALAADLPTPVSAECLDGVDQLAAMRTADGDPRPIGELRAAVLADLIRRPWDTSRTPVTAQLTITAALDALAGRTDQPGEVNGQPITAAHLRELLTRLGALALQTPEGGTVTLAVTDADGRLRATATPEQLARLARRGCPTHPEQNCGCPVLDRPAPTAAYTPTAAQHAFLTTRDRVCRFPTCGQRAGWTDRDHVIPHAAGGATDCANLCCLCRSHHRLKTHARGWRFVLDDDGTLHVTTPSGVTRTTRPPGLRPPEPPAAASTPPAVAIPDDDLPPF</sequence>